<dbReference type="AlphaFoldDB" id="A0AA39JAM2"/>
<proteinExistence type="predicted"/>
<comment type="caution">
    <text evidence="3">The sequence shown here is derived from an EMBL/GenBank/DDBJ whole genome shotgun (WGS) entry which is preliminary data.</text>
</comment>
<reference evidence="3" key="1">
    <citation type="submission" date="2023-06" db="EMBL/GenBank/DDBJ databases">
        <authorList>
            <consortium name="Lawrence Berkeley National Laboratory"/>
            <person name="Ahrendt S."/>
            <person name="Sahu N."/>
            <person name="Indic B."/>
            <person name="Wong-Bajracharya J."/>
            <person name="Merenyi Z."/>
            <person name="Ke H.-M."/>
            <person name="Monk M."/>
            <person name="Kocsube S."/>
            <person name="Drula E."/>
            <person name="Lipzen A."/>
            <person name="Balint B."/>
            <person name="Henrissat B."/>
            <person name="Andreopoulos B."/>
            <person name="Martin F.M."/>
            <person name="Harder C.B."/>
            <person name="Rigling D."/>
            <person name="Ford K.L."/>
            <person name="Foster G.D."/>
            <person name="Pangilinan J."/>
            <person name="Papanicolaou A."/>
            <person name="Barry K."/>
            <person name="LaButti K."/>
            <person name="Viragh M."/>
            <person name="Koriabine M."/>
            <person name="Yan M."/>
            <person name="Riley R."/>
            <person name="Champramary S."/>
            <person name="Plett K.L."/>
            <person name="Tsai I.J."/>
            <person name="Slot J."/>
            <person name="Sipos G."/>
            <person name="Plett J."/>
            <person name="Nagy L.G."/>
            <person name="Grigoriev I.V."/>
        </authorList>
    </citation>
    <scope>NUCLEOTIDE SEQUENCE</scope>
    <source>
        <strain evidence="3">CCBAS 213</strain>
    </source>
</reference>
<gene>
    <name evidence="3" type="ORF">EV420DRAFT_1486409</name>
</gene>
<keyword evidence="2" id="KW-0812">Transmembrane</keyword>
<accession>A0AA39JAM2</accession>
<protein>
    <submittedName>
        <fullName evidence="3">Uncharacterized protein</fullName>
    </submittedName>
</protein>
<keyword evidence="2" id="KW-0472">Membrane</keyword>
<feature type="transmembrane region" description="Helical" evidence="2">
    <location>
        <begin position="38"/>
        <end position="56"/>
    </location>
</feature>
<feature type="region of interest" description="Disordered" evidence="1">
    <location>
        <begin position="1"/>
        <end position="22"/>
    </location>
</feature>
<evidence type="ECO:0000256" key="2">
    <source>
        <dbReference type="SAM" id="Phobius"/>
    </source>
</evidence>
<dbReference type="EMBL" id="JAUEPS010000088">
    <property type="protein sequence ID" value="KAK0439270.1"/>
    <property type="molecule type" value="Genomic_DNA"/>
</dbReference>
<dbReference type="Proteomes" id="UP001175211">
    <property type="component" value="Unassembled WGS sequence"/>
</dbReference>
<keyword evidence="4" id="KW-1185">Reference proteome</keyword>
<organism evidence="3 4">
    <name type="scientific">Armillaria tabescens</name>
    <name type="common">Ringless honey mushroom</name>
    <name type="synonym">Agaricus tabescens</name>
    <dbReference type="NCBI Taxonomy" id="1929756"/>
    <lineage>
        <taxon>Eukaryota</taxon>
        <taxon>Fungi</taxon>
        <taxon>Dikarya</taxon>
        <taxon>Basidiomycota</taxon>
        <taxon>Agaricomycotina</taxon>
        <taxon>Agaricomycetes</taxon>
        <taxon>Agaricomycetidae</taxon>
        <taxon>Agaricales</taxon>
        <taxon>Marasmiineae</taxon>
        <taxon>Physalacriaceae</taxon>
        <taxon>Desarmillaria</taxon>
    </lineage>
</organism>
<evidence type="ECO:0000313" key="3">
    <source>
        <dbReference type="EMBL" id="KAK0439270.1"/>
    </source>
</evidence>
<keyword evidence="2" id="KW-1133">Transmembrane helix</keyword>
<evidence type="ECO:0000313" key="4">
    <source>
        <dbReference type="Proteomes" id="UP001175211"/>
    </source>
</evidence>
<evidence type="ECO:0000256" key="1">
    <source>
        <dbReference type="SAM" id="MobiDB-lite"/>
    </source>
</evidence>
<sequence>MISGDENAEGPSERPLKKLKMKPEMQANDQEYKVTDSIVVGVIVWTTLSVLFICKMKKSRCSFNKMGESVAAESKDVLDLLQKLYMKMEDFEEKLKHVEGKMDTLKSWIDDFVDNFHSRNAMEYLEIFIYKGFKEE</sequence>
<dbReference type="RefSeq" id="XP_060323201.1">
    <property type="nucleotide sequence ID" value="XM_060470383.1"/>
</dbReference>
<dbReference type="GeneID" id="85353931"/>
<name>A0AA39JAM2_ARMTA</name>